<dbReference type="GO" id="GO:0051536">
    <property type="term" value="F:iron-sulfur cluster binding"/>
    <property type="evidence" value="ECO:0007669"/>
    <property type="project" value="InterPro"/>
</dbReference>
<dbReference type="Gene3D" id="3.90.1010.10">
    <property type="match status" value="1"/>
</dbReference>
<dbReference type="Pfam" id="PF01592">
    <property type="entry name" value="NifU_N"/>
    <property type="match status" value="1"/>
</dbReference>
<name>K2AYK1_9BACT</name>
<protein>
    <recommendedName>
        <fullName evidence="1">NIF system FeS cluster assembly NifU N-terminal domain-containing protein</fullName>
    </recommendedName>
</protein>
<accession>K2AYK1</accession>
<dbReference type="GO" id="GO:0005506">
    <property type="term" value="F:iron ion binding"/>
    <property type="evidence" value="ECO:0007669"/>
    <property type="project" value="InterPro"/>
</dbReference>
<reference evidence="2" key="1">
    <citation type="journal article" date="2012" name="Science">
        <title>Fermentation, hydrogen, and sulfur metabolism in multiple uncultivated bacterial phyla.</title>
        <authorList>
            <person name="Wrighton K.C."/>
            <person name="Thomas B.C."/>
            <person name="Sharon I."/>
            <person name="Miller C.S."/>
            <person name="Castelle C.J."/>
            <person name="VerBerkmoes N.C."/>
            <person name="Wilkins M.J."/>
            <person name="Hettich R.L."/>
            <person name="Lipton M.S."/>
            <person name="Williams K.H."/>
            <person name="Long P.E."/>
            <person name="Banfield J.F."/>
        </authorList>
    </citation>
    <scope>NUCLEOTIDE SEQUENCE [LARGE SCALE GENOMIC DNA]</scope>
</reference>
<comment type="caution">
    <text evidence="2">The sequence shown here is derived from an EMBL/GenBank/DDBJ whole genome shotgun (WGS) entry which is preliminary data.</text>
</comment>
<dbReference type="InterPro" id="IPR002871">
    <property type="entry name" value="NIF_FeS_clus_asmbl_NifU_N"/>
</dbReference>
<sequence length="132" mass="15458">MTNSNLIASYSKNPSNKVMMEDFTVKHFEESRLCGDTIEVFLKIENNCVLDFSFIWETSIITTACASIFWESIIGLDISEILEFDFEYIKSLVWDISPRRKYWATLGILATHNAIHKYLKDWIREDFSDVIE</sequence>
<gene>
    <name evidence="2" type="ORF">ACD_49C00009G0057</name>
</gene>
<proteinExistence type="predicted"/>
<dbReference type="EMBL" id="AMFJ01021595">
    <property type="protein sequence ID" value="EKD66832.1"/>
    <property type="molecule type" value="Genomic_DNA"/>
</dbReference>
<feature type="domain" description="NIF system FeS cluster assembly NifU N-terminal" evidence="1">
    <location>
        <begin position="8"/>
        <end position="120"/>
    </location>
</feature>
<dbReference type="AlphaFoldDB" id="K2AYK1"/>
<evidence type="ECO:0000259" key="1">
    <source>
        <dbReference type="Pfam" id="PF01592"/>
    </source>
</evidence>
<organism evidence="2">
    <name type="scientific">uncultured bacterium</name>
    <name type="common">gcode 4</name>
    <dbReference type="NCBI Taxonomy" id="1234023"/>
    <lineage>
        <taxon>Bacteria</taxon>
        <taxon>environmental samples</taxon>
    </lineage>
</organism>
<dbReference type="SUPFAM" id="SSF82649">
    <property type="entry name" value="SufE/NifU"/>
    <property type="match status" value="1"/>
</dbReference>
<dbReference type="GO" id="GO:0016226">
    <property type="term" value="P:iron-sulfur cluster assembly"/>
    <property type="evidence" value="ECO:0007669"/>
    <property type="project" value="InterPro"/>
</dbReference>
<evidence type="ECO:0000313" key="2">
    <source>
        <dbReference type="EMBL" id="EKD66832.1"/>
    </source>
</evidence>